<evidence type="ECO:0000313" key="12">
    <source>
        <dbReference type="Proteomes" id="UP000472271"/>
    </source>
</evidence>
<reference evidence="11" key="2">
    <citation type="submission" date="2025-08" db="UniProtKB">
        <authorList>
            <consortium name="Ensembl"/>
        </authorList>
    </citation>
    <scope>IDENTIFICATION</scope>
</reference>
<dbReference type="SMART" id="SM00721">
    <property type="entry name" value="BAR"/>
    <property type="match status" value="1"/>
</dbReference>
<evidence type="ECO:0000259" key="10">
    <source>
        <dbReference type="PROSITE" id="PS51021"/>
    </source>
</evidence>
<sequence>MAEIKTGIFAKNVQKRLNRAQEKVLQKLGKADETKDEQFEQVVINFRRQESEGSRLQREMKSYMAAIKGMQQASINLSQSLHEVYEPDWHGRDDVMSIGKDCDALWEDFHNKVVDSTLLNLDAYLQQFPDLKTRVAKRSRKLIDYDSARHHVETLQASGMKNDRKMMKAEEELKKAQRVFDELNAGLQDELPTLWDNRVGFYINTYKSVTSLEARFHREISVLCKQLYEVMTKLGEQHSDKMFTIQGAPSDSGPLRLARTPSPPDDESPPESPDASSNHMLRPVSPGPPRPKSPSQLRKGPPVPPPPKVTPTKEVAEDQIIDLFGGEFLPAPSPSQVISEKMPIPSVVIEPASSNEGDDDRDADIISPTAVSDNGVSAVNQTVKHMSPSGGVSALPDDFLYKVETMHDFEAANSDELELKRGDIVLVVPTASVEDQDAGWLTGIKESDWSTMGVGAQRGLFPENFTQRLE</sequence>
<dbReference type="PROSITE" id="PS50002">
    <property type="entry name" value="SH3"/>
    <property type="match status" value="1"/>
</dbReference>
<dbReference type="InterPro" id="IPR003005">
    <property type="entry name" value="Amphiphysin"/>
</dbReference>
<dbReference type="PANTHER" id="PTHR46514">
    <property type="entry name" value="AMPHIPHYSIN"/>
    <property type="match status" value="1"/>
</dbReference>
<keyword evidence="12" id="KW-1185">Reference proteome</keyword>
<dbReference type="PANTHER" id="PTHR46514:SF2">
    <property type="entry name" value="AMPHIPHYSIN"/>
    <property type="match status" value="1"/>
</dbReference>
<protein>
    <submittedName>
        <fullName evidence="11">Amphiphysin</fullName>
    </submittedName>
</protein>
<keyword evidence="4" id="KW-0963">Cytoplasm</keyword>
<feature type="domain" description="SH3" evidence="9">
    <location>
        <begin position="398"/>
        <end position="470"/>
    </location>
</feature>
<dbReference type="InterPro" id="IPR003017">
    <property type="entry name" value="Amphiphysin_1"/>
</dbReference>
<dbReference type="Gene3D" id="1.20.1270.60">
    <property type="entry name" value="Arfaptin homology (AH) domain/BAR domain"/>
    <property type="match status" value="1"/>
</dbReference>
<comment type="subcellular location">
    <subcellularLocation>
        <location evidence="2">Cytoplasm</location>
    </subcellularLocation>
    <subcellularLocation>
        <location evidence="1">Endomembrane system</location>
    </subcellularLocation>
</comment>
<evidence type="ECO:0000313" key="11">
    <source>
        <dbReference type="Ensembl" id="ENSSORP00005029732.1"/>
    </source>
</evidence>
<dbReference type="SUPFAM" id="SSF103657">
    <property type="entry name" value="BAR/IMD domain-like"/>
    <property type="match status" value="1"/>
</dbReference>
<evidence type="ECO:0000256" key="7">
    <source>
        <dbReference type="PROSITE-ProRule" id="PRU00192"/>
    </source>
</evidence>
<reference evidence="11" key="1">
    <citation type="submission" date="2019-06" db="EMBL/GenBank/DDBJ databases">
        <authorList>
            <consortium name="Wellcome Sanger Institute Data Sharing"/>
        </authorList>
    </citation>
    <scope>NUCLEOTIDE SEQUENCE [LARGE SCALE GENOMIC DNA]</scope>
</reference>
<dbReference type="SUPFAM" id="SSF50044">
    <property type="entry name" value="SH3-domain"/>
    <property type="match status" value="1"/>
</dbReference>
<reference evidence="11" key="3">
    <citation type="submission" date="2025-09" db="UniProtKB">
        <authorList>
            <consortium name="Ensembl"/>
        </authorList>
    </citation>
    <scope>IDENTIFICATION</scope>
</reference>
<evidence type="ECO:0000256" key="8">
    <source>
        <dbReference type="SAM" id="MobiDB-lite"/>
    </source>
</evidence>
<dbReference type="InterPro" id="IPR027267">
    <property type="entry name" value="AH/BAR_dom_sf"/>
</dbReference>
<dbReference type="GO" id="GO:0005886">
    <property type="term" value="C:plasma membrane"/>
    <property type="evidence" value="ECO:0007669"/>
    <property type="project" value="TreeGrafter"/>
</dbReference>
<evidence type="ECO:0000259" key="9">
    <source>
        <dbReference type="PROSITE" id="PS50002"/>
    </source>
</evidence>
<evidence type="ECO:0000256" key="1">
    <source>
        <dbReference type="ARBA" id="ARBA00004308"/>
    </source>
</evidence>
<feature type="region of interest" description="Disordered" evidence="8">
    <location>
        <begin position="244"/>
        <end position="312"/>
    </location>
</feature>
<accession>A0A673AMT6</accession>
<dbReference type="Gene3D" id="2.30.30.40">
    <property type="entry name" value="SH3 Domains"/>
    <property type="match status" value="1"/>
</dbReference>
<evidence type="ECO:0000256" key="4">
    <source>
        <dbReference type="ARBA" id="ARBA00022490"/>
    </source>
</evidence>
<dbReference type="InterPro" id="IPR036028">
    <property type="entry name" value="SH3-like_dom_sf"/>
</dbReference>
<dbReference type="PROSITE" id="PS51021">
    <property type="entry name" value="BAR"/>
    <property type="match status" value="1"/>
</dbReference>
<dbReference type="FunFam" id="1.20.1270.60:FF:000013">
    <property type="entry name" value="Amphiphysin isoform 2"/>
    <property type="match status" value="1"/>
</dbReference>
<dbReference type="Pfam" id="PF14604">
    <property type="entry name" value="SH3_9"/>
    <property type="match status" value="1"/>
</dbReference>
<dbReference type="GO" id="GO:0008021">
    <property type="term" value="C:synaptic vesicle"/>
    <property type="evidence" value="ECO:0007669"/>
    <property type="project" value="TreeGrafter"/>
</dbReference>
<dbReference type="PRINTS" id="PR01251">
    <property type="entry name" value="AMPHIPHYSIN"/>
</dbReference>
<proteinExistence type="predicted"/>
<gene>
    <name evidence="11" type="primary">LOC115437179</name>
</gene>
<name>A0A673AMT6_9TELE</name>
<dbReference type="InterPro" id="IPR001452">
    <property type="entry name" value="SH3_domain"/>
</dbReference>
<keyword evidence="5" id="KW-0175">Coiled coil</keyword>
<dbReference type="GO" id="GO:0048488">
    <property type="term" value="P:synaptic vesicle endocytosis"/>
    <property type="evidence" value="ECO:0007669"/>
    <property type="project" value="TreeGrafter"/>
</dbReference>
<evidence type="ECO:0000256" key="5">
    <source>
        <dbReference type="ARBA" id="ARBA00023054"/>
    </source>
</evidence>
<dbReference type="SMART" id="SM00326">
    <property type="entry name" value="SH3"/>
    <property type="match status" value="1"/>
</dbReference>
<keyword evidence="6" id="KW-0472">Membrane</keyword>
<organism evidence="11 12">
    <name type="scientific">Sphaeramia orbicularis</name>
    <name type="common">orbiculate cardinalfish</name>
    <dbReference type="NCBI Taxonomy" id="375764"/>
    <lineage>
        <taxon>Eukaryota</taxon>
        <taxon>Metazoa</taxon>
        <taxon>Chordata</taxon>
        <taxon>Craniata</taxon>
        <taxon>Vertebrata</taxon>
        <taxon>Euteleostomi</taxon>
        <taxon>Actinopterygii</taxon>
        <taxon>Neopterygii</taxon>
        <taxon>Teleostei</taxon>
        <taxon>Neoteleostei</taxon>
        <taxon>Acanthomorphata</taxon>
        <taxon>Gobiaria</taxon>
        <taxon>Kurtiformes</taxon>
        <taxon>Apogonoidei</taxon>
        <taxon>Apogonidae</taxon>
        <taxon>Apogoninae</taxon>
        <taxon>Sphaeramia</taxon>
    </lineage>
</organism>
<feature type="domain" description="BAR" evidence="10">
    <location>
        <begin position="24"/>
        <end position="240"/>
    </location>
</feature>
<dbReference type="GO" id="GO:0005543">
    <property type="term" value="F:phospholipid binding"/>
    <property type="evidence" value="ECO:0007669"/>
    <property type="project" value="TreeGrafter"/>
</dbReference>
<dbReference type="InterPro" id="IPR004148">
    <property type="entry name" value="BAR_dom"/>
</dbReference>
<evidence type="ECO:0000256" key="6">
    <source>
        <dbReference type="ARBA" id="ARBA00023136"/>
    </source>
</evidence>
<evidence type="ECO:0000256" key="3">
    <source>
        <dbReference type="ARBA" id="ARBA00022443"/>
    </source>
</evidence>
<dbReference type="Ensembl" id="ENSSORT00005030567.1">
    <property type="protein sequence ID" value="ENSSORP00005029732.1"/>
    <property type="gene ID" value="ENSSORG00005014206.1"/>
</dbReference>
<dbReference type="Pfam" id="PF03114">
    <property type="entry name" value="BAR"/>
    <property type="match status" value="1"/>
</dbReference>
<keyword evidence="3 7" id="KW-0728">SH3 domain</keyword>
<dbReference type="AlphaFoldDB" id="A0A673AMT6"/>
<dbReference type="PRINTS" id="PR00452">
    <property type="entry name" value="SH3DOMAIN"/>
</dbReference>
<evidence type="ECO:0000256" key="2">
    <source>
        <dbReference type="ARBA" id="ARBA00004496"/>
    </source>
</evidence>
<dbReference type="Proteomes" id="UP000472271">
    <property type="component" value="Chromosome 17"/>
</dbReference>
<dbReference type="PRINTS" id="PR01252">
    <property type="entry name" value="AMPHIPHYSIN1"/>
</dbReference>